<evidence type="ECO:0000256" key="1">
    <source>
        <dbReference type="SAM" id="Phobius"/>
    </source>
</evidence>
<evidence type="ECO:0000313" key="3">
    <source>
        <dbReference type="Proteomes" id="UP001189122"/>
    </source>
</evidence>
<dbReference type="EMBL" id="CACRZD030000005">
    <property type="protein sequence ID" value="CAA6659948.1"/>
    <property type="molecule type" value="Genomic_DNA"/>
</dbReference>
<proteinExistence type="predicted"/>
<dbReference type="Proteomes" id="UP001189122">
    <property type="component" value="Unassembled WGS sequence"/>
</dbReference>
<keyword evidence="1" id="KW-1133">Transmembrane helix</keyword>
<feature type="transmembrane region" description="Helical" evidence="1">
    <location>
        <begin position="12"/>
        <end position="36"/>
    </location>
</feature>
<dbReference type="EMBL" id="LR743592">
    <property type="protein sequence ID" value="CAA2620199.1"/>
    <property type="molecule type" value="Genomic_DNA"/>
</dbReference>
<evidence type="ECO:0000313" key="2">
    <source>
        <dbReference type="EMBL" id="CAA2620199.1"/>
    </source>
</evidence>
<name>A0A7I8IPW9_SPIIN</name>
<gene>
    <name evidence="2" type="ORF">SI7747_05006368</name>
</gene>
<reference evidence="2 3" key="1">
    <citation type="submission" date="2019-12" db="EMBL/GenBank/DDBJ databases">
        <authorList>
            <person name="Scholz U."/>
            <person name="Mascher M."/>
            <person name="Fiebig A."/>
        </authorList>
    </citation>
    <scope>NUCLEOTIDE SEQUENCE</scope>
</reference>
<keyword evidence="3" id="KW-1185">Reference proteome</keyword>
<sequence length="102" mass="11273">MVVLLTNIGTTLFLHVFTIGTITSLTLTFLAPYHILTLTFHMTLMLVEYNTLCHANSTNASTSINLTSFSTSMSNVFTKSLADISYYATCTKLGMFDLYALI</sequence>
<keyword evidence="1" id="KW-0472">Membrane</keyword>
<keyword evidence="1" id="KW-0812">Transmembrane</keyword>
<organism evidence="2">
    <name type="scientific">Spirodela intermedia</name>
    <name type="common">Intermediate duckweed</name>
    <dbReference type="NCBI Taxonomy" id="51605"/>
    <lineage>
        <taxon>Eukaryota</taxon>
        <taxon>Viridiplantae</taxon>
        <taxon>Streptophyta</taxon>
        <taxon>Embryophyta</taxon>
        <taxon>Tracheophyta</taxon>
        <taxon>Spermatophyta</taxon>
        <taxon>Magnoliopsida</taxon>
        <taxon>Liliopsida</taxon>
        <taxon>Araceae</taxon>
        <taxon>Lemnoideae</taxon>
        <taxon>Spirodela</taxon>
    </lineage>
</organism>
<dbReference type="AlphaFoldDB" id="A0A7I8IPW9"/>
<accession>A0A7I8IPW9</accession>
<protein>
    <submittedName>
        <fullName evidence="2">Uncharacterized protein</fullName>
    </submittedName>
</protein>